<comment type="caution">
    <text evidence="3">The sequence shown here is derived from an EMBL/GenBank/DDBJ whole genome shotgun (WGS) entry which is preliminary data.</text>
</comment>
<dbReference type="Pfam" id="PF01557">
    <property type="entry name" value="FAA_hydrolase"/>
    <property type="match status" value="1"/>
</dbReference>
<dbReference type="SUPFAM" id="SSF56529">
    <property type="entry name" value="FAH"/>
    <property type="match status" value="1"/>
</dbReference>
<protein>
    <submittedName>
        <fullName evidence="3">Fumarylacetoacetate hydrolase family protein</fullName>
    </submittedName>
</protein>
<keyword evidence="4" id="KW-1185">Reference proteome</keyword>
<dbReference type="GO" id="GO:0016787">
    <property type="term" value="F:hydrolase activity"/>
    <property type="evidence" value="ECO:0007669"/>
    <property type="project" value="UniProtKB-KW"/>
</dbReference>
<dbReference type="RefSeq" id="WP_377331196.1">
    <property type="nucleotide sequence ID" value="NZ_JBHSGB010000001.1"/>
</dbReference>
<organism evidence="3 4">
    <name type="scientific">Rheinheimera marina</name>
    <dbReference type="NCBI Taxonomy" id="1774958"/>
    <lineage>
        <taxon>Bacteria</taxon>
        <taxon>Pseudomonadati</taxon>
        <taxon>Pseudomonadota</taxon>
        <taxon>Gammaproteobacteria</taxon>
        <taxon>Chromatiales</taxon>
        <taxon>Chromatiaceae</taxon>
        <taxon>Rheinheimera</taxon>
    </lineage>
</organism>
<dbReference type="PANTHER" id="PTHR30143:SF0">
    <property type="entry name" value="2-KETO-4-PENTENOATE HYDRATASE"/>
    <property type="match status" value="1"/>
</dbReference>
<dbReference type="InterPro" id="IPR050772">
    <property type="entry name" value="Hydratase-Decarb/MhpD_sf"/>
</dbReference>
<dbReference type="PANTHER" id="PTHR30143">
    <property type="entry name" value="ACID HYDRATASE"/>
    <property type="match status" value="1"/>
</dbReference>
<name>A0ABV9JH55_9GAMM</name>
<dbReference type="Gene3D" id="3.90.850.10">
    <property type="entry name" value="Fumarylacetoacetase-like, C-terminal domain"/>
    <property type="match status" value="1"/>
</dbReference>
<dbReference type="InterPro" id="IPR036663">
    <property type="entry name" value="Fumarylacetoacetase_C_sf"/>
</dbReference>
<keyword evidence="1" id="KW-0456">Lyase</keyword>
<accession>A0ABV9JH55</accession>
<gene>
    <name evidence="3" type="ORF">ACFO3I_01580</name>
</gene>
<reference evidence="4" key="1">
    <citation type="journal article" date="2019" name="Int. J. Syst. Evol. Microbiol.">
        <title>The Global Catalogue of Microorganisms (GCM) 10K type strain sequencing project: providing services to taxonomists for standard genome sequencing and annotation.</title>
        <authorList>
            <consortium name="The Broad Institute Genomics Platform"/>
            <consortium name="The Broad Institute Genome Sequencing Center for Infectious Disease"/>
            <person name="Wu L."/>
            <person name="Ma J."/>
        </authorList>
    </citation>
    <scope>NUCLEOTIDE SEQUENCE [LARGE SCALE GENOMIC DNA]</scope>
    <source>
        <strain evidence="4">DT28</strain>
    </source>
</reference>
<keyword evidence="3" id="KW-0378">Hydrolase</keyword>
<evidence type="ECO:0000313" key="4">
    <source>
        <dbReference type="Proteomes" id="UP001595962"/>
    </source>
</evidence>
<evidence type="ECO:0000259" key="2">
    <source>
        <dbReference type="Pfam" id="PF01557"/>
    </source>
</evidence>
<sequence>MSQPHPTLTQQAAAVLANYRKNQQQAPLLTDDLRPGTSLDAVLIQQELLQQLKQPVWGWKAGLPSEKGWVMAPIGRLQKGPKCSFEWPASDYSIEPEFAFVLGQDLPARDEPYSEQEIDAAIGKVQLALELIIRPYASDAGAEFLDNLAAGLFNQGLYLGPEVTASPAEVVLTLRVEGQAPQQFVGKHPNADAKAPLYWLVNQLSQLGIGLFQGQAVITGSYAGVWSVPAATPVQIDYQQLGSMQLTALP</sequence>
<evidence type="ECO:0000313" key="3">
    <source>
        <dbReference type="EMBL" id="MFC4653707.1"/>
    </source>
</evidence>
<feature type="domain" description="Fumarylacetoacetase-like C-terminal" evidence="2">
    <location>
        <begin position="86"/>
        <end position="226"/>
    </location>
</feature>
<dbReference type="Proteomes" id="UP001595962">
    <property type="component" value="Unassembled WGS sequence"/>
</dbReference>
<dbReference type="InterPro" id="IPR011234">
    <property type="entry name" value="Fumarylacetoacetase-like_C"/>
</dbReference>
<evidence type="ECO:0000256" key="1">
    <source>
        <dbReference type="ARBA" id="ARBA00023239"/>
    </source>
</evidence>
<dbReference type="EMBL" id="JBHSGB010000001">
    <property type="protein sequence ID" value="MFC4653707.1"/>
    <property type="molecule type" value="Genomic_DNA"/>
</dbReference>
<proteinExistence type="predicted"/>